<evidence type="ECO:0000313" key="3">
    <source>
        <dbReference type="Proteomes" id="UP000317496"/>
    </source>
</evidence>
<organism evidence="2 3">
    <name type="scientific">Ferrovibrio terrae</name>
    <dbReference type="NCBI Taxonomy" id="2594003"/>
    <lineage>
        <taxon>Bacteria</taxon>
        <taxon>Pseudomonadati</taxon>
        <taxon>Pseudomonadota</taxon>
        <taxon>Alphaproteobacteria</taxon>
        <taxon>Rhodospirillales</taxon>
        <taxon>Rhodospirillaceae</taxon>
        <taxon>Ferrovibrio</taxon>
    </lineage>
</organism>
<dbReference type="Pfam" id="PF19606">
    <property type="entry name" value="DUF6111"/>
    <property type="match status" value="1"/>
</dbReference>
<proteinExistence type="predicted"/>
<keyword evidence="1" id="KW-0472">Membrane</keyword>
<feature type="transmembrane region" description="Helical" evidence="1">
    <location>
        <begin position="6"/>
        <end position="25"/>
    </location>
</feature>
<dbReference type="Proteomes" id="UP000317496">
    <property type="component" value="Chromosome"/>
</dbReference>
<reference evidence="2 3" key="1">
    <citation type="submission" date="2019-07" db="EMBL/GenBank/DDBJ databases">
        <title>Genome sequencing for Ferrovibrio sp. K5.</title>
        <authorList>
            <person name="Park S.-J."/>
        </authorList>
    </citation>
    <scope>NUCLEOTIDE SEQUENCE [LARGE SCALE GENOMIC DNA]</scope>
    <source>
        <strain evidence="2 3">K5</strain>
    </source>
</reference>
<dbReference type="EMBL" id="CP041636">
    <property type="protein sequence ID" value="QDO98097.1"/>
    <property type="molecule type" value="Genomic_DNA"/>
</dbReference>
<dbReference type="AlphaFoldDB" id="A0A516H2V1"/>
<dbReference type="InterPro" id="IPR046093">
    <property type="entry name" value="DUF6111"/>
</dbReference>
<dbReference type="RefSeq" id="WP_144069078.1">
    <property type="nucleotide sequence ID" value="NZ_CP041636.1"/>
</dbReference>
<keyword evidence="1" id="KW-1133">Transmembrane helix</keyword>
<evidence type="ECO:0000256" key="1">
    <source>
        <dbReference type="SAM" id="Phobius"/>
    </source>
</evidence>
<protein>
    <submittedName>
        <fullName evidence="2">Uncharacterized protein</fullName>
    </submittedName>
</protein>
<feature type="transmembrane region" description="Helical" evidence="1">
    <location>
        <begin position="37"/>
        <end position="59"/>
    </location>
</feature>
<keyword evidence="1" id="KW-0812">Transmembrane</keyword>
<dbReference type="OrthoDB" id="7366326at2"/>
<keyword evidence="3" id="KW-1185">Reference proteome</keyword>
<accession>A0A516H2V1</accession>
<name>A0A516H2V1_9PROT</name>
<dbReference type="KEGG" id="fer:FNB15_12815"/>
<sequence length="84" mass="9470">MSRLIVHLLPLMLPFLLYGLYIWHVKRSGKDGPEATPWFWLAAIGMVLMILSFVVYGAFFGETLGDYAPARFEDGRVVPGRIGQ</sequence>
<evidence type="ECO:0000313" key="2">
    <source>
        <dbReference type="EMBL" id="QDO98097.1"/>
    </source>
</evidence>
<gene>
    <name evidence="2" type="ORF">FNB15_12815</name>
</gene>